<dbReference type="RefSeq" id="XP_062703933.1">
    <property type="nucleotide sequence ID" value="XM_062847949.1"/>
</dbReference>
<dbReference type="InterPro" id="IPR012337">
    <property type="entry name" value="RNaseH-like_sf"/>
</dbReference>
<dbReference type="InterPro" id="IPR001584">
    <property type="entry name" value="Integrase_cat-core"/>
</dbReference>
<dbReference type="Gene3D" id="3.30.70.270">
    <property type="match status" value="1"/>
</dbReference>
<evidence type="ECO:0000259" key="1">
    <source>
        <dbReference type="PROSITE" id="PS50994"/>
    </source>
</evidence>
<dbReference type="Pfam" id="PF18701">
    <property type="entry name" value="DUF5641"/>
    <property type="match status" value="1"/>
</dbReference>
<dbReference type="Pfam" id="PF17921">
    <property type="entry name" value="Integrase_H2C2"/>
    <property type="match status" value="1"/>
</dbReference>
<dbReference type="InterPro" id="IPR040676">
    <property type="entry name" value="DUF5641"/>
</dbReference>
<sequence>MDHRIRNCQKFSSFNLDQRKRLVEQFKLCHQCLGCHGKWPCRSKQVCGVDGCTDTHNKLLHPSKRSSANVEVPASTGLVSTHCFNRTSALFKILPVVLYNEGKTVSTYAFLDDGSDLTLLENTVAEELGLTGEIMPLCLQWTGNVTRKESTSEKVRLHISGVNEQSKYVMSDVRTVASLDLPNQSLAFDELAKQYPYLRGIPVNNFSKAVPRILIGLAHAKLTLTLDKRERRSGEPIAAKTRLGWTIFGGGGAKVQGPQRVMVHTCNCSPDTKLHELVKDYFAVENMGVHAVQTIESPEDQRARQILQQTTKRTQSGRFECGLLWKNDTVDLPDSYKMAERRLVCLEKRLGKEPALKKKVEEQIGEYLERGYAHEATKGELCNLESHPVWYLPLGVVQNPRKPGKVRLVWDAAARVGDISLNAMLLAGPDLLTPLLKVMSGFRQRQFAVVGDVRQMFHQILVRPSDKQALRFLFRSDPNDPPTVYVMDVVIFGASCSPCIAQHVKNLNAAEYVQQYPEAAAAVINNTYVDDFLDSRDTIEETVQIVAEVRWIHSKAGFEVRNWQSNSDEVLQRVGVDVNEATKYFSVDTATVSERVLGMTWIPTDDMFIFTTQFHKDLQPLLSGDVIPTKRQVLRVVMSHFDPLGIVATYTVHGKILVQDIWRSAVKWDEPITGENFKSWQRWVKLLPRLSEVRVARCYFPGYNPISYRSLEVHVFVDAGEMACCATAYFRIIDSGVARCALVAAKTKVTPLKPQSVPRNELNAAVIGTRLLKSIEENHTIPIQQKYMWSDSTTVLAWLRADPRKYRQYVAFRVGEILSTTHVNEWHYVPSSLNVADKGTKWGSGPCFDPTSPWFSGPHFLCRPNTEWPNQKIALPESLEEVRSVYHHEVMSDYSFNYLKYSRWEDLLKNLAYLYHFIHRCKAAVRNTTRERSVILEQRDYTAAEACLWRMVQQQVYSGELTVLNQNAQLPKDEQKPLKKQSTLAKLSPFIDEDGVLRMDSRLNKATAYYAYSFRNPVIIPRGHHVTELLIQKYHQRYGHAHVDIVVNELQQRYHIPKIRFVVKSVVKKCMWCRVYRVKAQTPRRAALPHPRVTPYVRPFTFTGLDYFGPLIVKRGRSNEKRWVALFTCLTVRAVHIEVVHSLSTDSCKKAIRRFIARRGSPQQIYSDNGTNFKGAARELAEEIKAINRDVASTFTNAETEWLFNPPSAPHMGGVWERKVRSIKDALKSLCHKDRLNDEELATFLAEAEMIVNSHPLTFVPVDNPMEEVVTPNNFLLMSSSGANVAARIPVDQDISLKSNQKLMNHLLDQFWKRWIQGYLPTIARRTKWFNDTRPLQEGDPVIIVDEAVRNGWLRGRVVKVYQGHDTQVRKVDVQTSSGILQRPAVKVALLDIQGKANPG</sequence>
<dbReference type="SUPFAM" id="SSF56672">
    <property type="entry name" value="DNA/RNA polymerases"/>
    <property type="match status" value="1"/>
</dbReference>
<dbReference type="Gene3D" id="3.10.10.10">
    <property type="entry name" value="HIV Type 1 Reverse Transcriptase, subunit A, domain 1"/>
    <property type="match status" value="1"/>
</dbReference>
<dbReference type="PROSITE" id="PS50994">
    <property type="entry name" value="INTEGRASE"/>
    <property type="match status" value="1"/>
</dbReference>
<protein>
    <recommendedName>
        <fullName evidence="1">Integrase catalytic domain-containing protein</fullName>
    </recommendedName>
</protein>
<dbReference type="PANTHER" id="PTHR47331">
    <property type="entry name" value="PHD-TYPE DOMAIN-CONTAINING PROTEIN"/>
    <property type="match status" value="1"/>
</dbReference>
<evidence type="ECO:0000313" key="3">
    <source>
        <dbReference type="Proteomes" id="UP000069940"/>
    </source>
</evidence>
<dbReference type="PANTHER" id="PTHR47331:SF1">
    <property type="entry name" value="GAG-LIKE PROTEIN"/>
    <property type="match status" value="1"/>
</dbReference>
<dbReference type="InterPro" id="IPR043128">
    <property type="entry name" value="Rev_trsase/Diguanyl_cyclase"/>
</dbReference>
<name>A0ABM1Z1F8_AEDAL</name>
<dbReference type="Gene3D" id="1.10.340.70">
    <property type="match status" value="1"/>
</dbReference>
<feature type="domain" description="Integrase catalytic" evidence="1">
    <location>
        <begin position="1095"/>
        <end position="1273"/>
    </location>
</feature>
<dbReference type="SUPFAM" id="SSF53098">
    <property type="entry name" value="Ribonuclease H-like"/>
    <property type="match status" value="1"/>
</dbReference>
<dbReference type="Pfam" id="PF05380">
    <property type="entry name" value="Peptidase_A17"/>
    <property type="match status" value="1"/>
</dbReference>
<evidence type="ECO:0000313" key="2">
    <source>
        <dbReference type="EnsemblMetazoa" id="AALFPA23_014078.P20465"/>
    </source>
</evidence>
<organism evidence="2 3">
    <name type="scientific">Aedes albopictus</name>
    <name type="common">Asian tiger mosquito</name>
    <name type="synonym">Stegomyia albopicta</name>
    <dbReference type="NCBI Taxonomy" id="7160"/>
    <lineage>
        <taxon>Eukaryota</taxon>
        <taxon>Metazoa</taxon>
        <taxon>Ecdysozoa</taxon>
        <taxon>Arthropoda</taxon>
        <taxon>Hexapoda</taxon>
        <taxon>Insecta</taxon>
        <taxon>Pterygota</taxon>
        <taxon>Neoptera</taxon>
        <taxon>Endopterygota</taxon>
        <taxon>Diptera</taxon>
        <taxon>Nematocera</taxon>
        <taxon>Culicoidea</taxon>
        <taxon>Culicidae</taxon>
        <taxon>Culicinae</taxon>
        <taxon>Aedini</taxon>
        <taxon>Aedes</taxon>
        <taxon>Stegomyia</taxon>
    </lineage>
</organism>
<dbReference type="InterPro" id="IPR043502">
    <property type="entry name" value="DNA/RNA_pol_sf"/>
</dbReference>
<reference evidence="2" key="2">
    <citation type="submission" date="2025-05" db="UniProtKB">
        <authorList>
            <consortium name="EnsemblMetazoa"/>
        </authorList>
    </citation>
    <scope>IDENTIFICATION</scope>
    <source>
        <strain evidence="2">Foshan</strain>
    </source>
</reference>
<reference evidence="3" key="1">
    <citation type="journal article" date="2015" name="Proc. Natl. Acad. Sci. U.S.A.">
        <title>Genome sequence of the Asian Tiger mosquito, Aedes albopictus, reveals insights into its biology, genetics, and evolution.</title>
        <authorList>
            <person name="Chen X.G."/>
            <person name="Jiang X."/>
            <person name="Gu J."/>
            <person name="Xu M."/>
            <person name="Wu Y."/>
            <person name="Deng Y."/>
            <person name="Zhang C."/>
            <person name="Bonizzoni M."/>
            <person name="Dermauw W."/>
            <person name="Vontas J."/>
            <person name="Armbruster P."/>
            <person name="Huang X."/>
            <person name="Yang Y."/>
            <person name="Zhang H."/>
            <person name="He W."/>
            <person name="Peng H."/>
            <person name="Liu Y."/>
            <person name="Wu K."/>
            <person name="Chen J."/>
            <person name="Lirakis M."/>
            <person name="Topalis P."/>
            <person name="Van Leeuwen T."/>
            <person name="Hall A.B."/>
            <person name="Jiang X."/>
            <person name="Thorpe C."/>
            <person name="Mueller R.L."/>
            <person name="Sun C."/>
            <person name="Waterhouse R.M."/>
            <person name="Yan G."/>
            <person name="Tu Z.J."/>
            <person name="Fang X."/>
            <person name="James A.A."/>
        </authorList>
    </citation>
    <scope>NUCLEOTIDE SEQUENCE [LARGE SCALE GENOMIC DNA]</scope>
    <source>
        <strain evidence="3">Foshan</strain>
    </source>
</reference>
<dbReference type="InterPro" id="IPR041588">
    <property type="entry name" value="Integrase_H2C2"/>
</dbReference>
<dbReference type="InterPro" id="IPR036397">
    <property type="entry name" value="RNaseH_sf"/>
</dbReference>
<dbReference type="Proteomes" id="UP000069940">
    <property type="component" value="Unassembled WGS sequence"/>
</dbReference>
<dbReference type="InterPro" id="IPR008042">
    <property type="entry name" value="Retrotrans_Pao"/>
</dbReference>
<accession>A0ABM1Z1F8</accession>
<dbReference type="EnsemblMetazoa" id="AALFPA23_014078.R20465">
    <property type="protein sequence ID" value="AALFPA23_014078.P20465"/>
    <property type="gene ID" value="AALFPA23_014078"/>
</dbReference>
<dbReference type="GeneID" id="134286342"/>
<proteinExistence type="predicted"/>
<dbReference type="Gene3D" id="3.30.420.10">
    <property type="entry name" value="Ribonuclease H-like superfamily/Ribonuclease H"/>
    <property type="match status" value="1"/>
</dbReference>
<keyword evidence="3" id="KW-1185">Reference proteome</keyword>